<dbReference type="FunCoup" id="A0A6I8RXW0">
    <property type="interactions" value="1906"/>
</dbReference>
<reference evidence="3" key="2">
    <citation type="submission" date="2020-05" db="UniProtKB">
        <authorList>
            <consortium name="Ensembl"/>
        </authorList>
    </citation>
    <scope>IDENTIFICATION</scope>
</reference>
<evidence type="ECO:0008006" key="4">
    <source>
        <dbReference type="Google" id="ProtNLM"/>
    </source>
</evidence>
<dbReference type="GeneTree" id="ENSGT00940000165447"/>
<feature type="compositionally biased region" description="Polar residues" evidence="2">
    <location>
        <begin position="331"/>
        <end position="347"/>
    </location>
</feature>
<evidence type="ECO:0000256" key="2">
    <source>
        <dbReference type="SAM" id="MobiDB-lite"/>
    </source>
</evidence>
<dbReference type="Bgee" id="ENSXETG00000031041">
    <property type="expression patterns" value="Expressed in blastula and 9 other cell types or tissues"/>
</dbReference>
<dbReference type="PANTHER" id="PTHR28588:SF1">
    <property type="entry name" value="HAUS AUGMIN-LIKE COMPLEX SUBUNIT 5"/>
    <property type="match status" value="1"/>
</dbReference>
<dbReference type="AlphaFoldDB" id="A0A6I8RXW0"/>
<dbReference type="PANTHER" id="PTHR28588">
    <property type="entry name" value="HAUS AUGMIN-LIKE COMPLEX SUBUNIT 5"/>
    <property type="match status" value="1"/>
</dbReference>
<accession>A0A6I8RXW0</accession>
<dbReference type="PRINTS" id="PR02091">
    <property type="entry name" value="HAUSAUGMINL5"/>
</dbReference>
<sequence>MTSRHFSRDLELARAGSLRSRLGERRGVLSHSNKTLRAGSSGGLRSSWRQPEMERRGLAQELRRWAVEEMGLPALKAPSEEMLQRLFIGQCGDIWKFIIRHVHSQRTVRKIEGNLLWYQQLQHTEAQRTAEEEQQQRRKQLCKEILELRAELQHLQEQIQSAEREIVSQDLNCDRAQDLCRRSLLLRAFNKKREVECESLCQSNKKIQFRCEQLQEIRRASQREVMFTAVDPDLSSSTFLEPEVMRDVREACQLRFKFLRSLHDDSISSSVHPGKEDLRSLSHQQWMSMAEKVWNTHTPHHILAALERLTVNSTQELKKLQSSLAADLSKAPSQQAKESTEPTAQTSERSHQDPKGTLPSFHSLIQEGWANSVKVSSELRRVQSQAQALSEHLAERIQEIHKKLSDGSEVSALTRVAFDAELRCVILRGCRDALLHECRILQEEAAGKKQEVKLLQQQQQNIQEACLLLDKKQKQIQILIKGNSSSKSQIRRSSAEAQKYVQDKLLPRPQEIVQESQRLQDSIQKEVKHFSAISLPAILKVSTDGFNLVPSRELSINRMSNTHAPYYGIFKGIYESLRLPLYKAPESVLSHVADMKKQLFFLRSQLSSRSEAISKIQRALRKNTNPDTDALLKSLSAHYSQQIDEMVPKLQHLIQQCEKRQEYGREVQATVMDWWEQPVQLCLPSEQRGGLTLRQWRERWTVAVTALQRATGSRS</sequence>
<dbReference type="Pfam" id="PF14817">
    <property type="entry name" value="HAUS5"/>
    <property type="match status" value="1"/>
</dbReference>
<dbReference type="GO" id="GO:0051225">
    <property type="term" value="P:spindle assembly"/>
    <property type="evidence" value="ECO:0007669"/>
    <property type="project" value="InterPro"/>
</dbReference>
<dbReference type="GO" id="GO:0070652">
    <property type="term" value="C:HAUS complex"/>
    <property type="evidence" value="ECO:0007669"/>
    <property type="project" value="InterPro"/>
</dbReference>
<dbReference type="InParanoid" id="A0A6I8RXW0"/>
<feature type="coiled-coil region" evidence="1">
    <location>
        <begin position="431"/>
        <end position="475"/>
    </location>
</feature>
<evidence type="ECO:0000256" key="1">
    <source>
        <dbReference type="SAM" id="Coils"/>
    </source>
</evidence>
<dbReference type="GO" id="GO:0007098">
    <property type="term" value="P:centrosome cycle"/>
    <property type="evidence" value="ECO:0007669"/>
    <property type="project" value="InterPro"/>
</dbReference>
<dbReference type="InterPro" id="IPR026215">
    <property type="entry name" value="HAUS5_metazoa"/>
</dbReference>
<dbReference type="Ensembl" id="ENSXETT00000094513">
    <property type="protein sequence ID" value="ENSXETP00000087533"/>
    <property type="gene ID" value="ENSXETG00000031041"/>
</dbReference>
<reference evidence="3" key="1">
    <citation type="journal article" date="2010" name="Science">
        <title>The genome of the Western clawed frog Xenopus tropicalis.</title>
        <authorList>
            <person name="Hellsten U."/>
            <person name="Harland R.M."/>
            <person name="Gilchrist M.J."/>
            <person name="Hendrix D."/>
            <person name="Jurka J."/>
            <person name="Kapitonov V."/>
            <person name="Ovcharenko I."/>
            <person name="Putnam N.H."/>
            <person name="Shu S."/>
            <person name="Taher L."/>
            <person name="Blitz I.L."/>
            <person name="Blumberg B."/>
            <person name="Dichmann D.S."/>
            <person name="Dubchak I."/>
            <person name="Amaya E."/>
            <person name="Detter J.C."/>
            <person name="Fletcher R."/>
            <person name="Gerhard D.S."/>
            <person name="Goodstein D."/>
            <person name="Graves T."/>
            <person name="Grigoriev I.V."/>
            <person name="Grimwood J."/>
            <person name="Kawashima T."/>
            <person name="Lindquist E."/>
            <person name="Lucas S.M."/>
            <person name="Mead P.E."/>
            <person name="Mitros T."/>
            <person name="Ogino H."/>
            <person name="Ohta Y."/>
            <person name="Poliakov A.V."/>
            <person name="Pollet N."/>
            <person name="Robert J."/>
            <person name="Salamov A."/>
            <person name="Sater A.K."/>
            <person name="Schmutz J."/>
            <person name="Terry A."/>
            <person name="Vize P.D."/>
            <person name="Warren W.C."/>
            <person name="Wells D."/>
            <person name="Wills A."/>
            <person name="Wilson R.K."/>
            <person name="Zimmerman L.B."/>
            <person name="Zorn A.M."/>
            <person name="Grainger R."/>
            <person name="Grammer T."/>
            <person name="Khokha M.K."/>
            <person name="Richardson P.M."/>
            <person name="Rokhsar D.S."/>
        </authorList>
    </citation>
    <scope>NUCLEOTIDE SEQUENCE [LARGE SCALE GENOMIC DNA]</scope>
    <source>
        <strain evidence="3">Nigerian</strain>
    </source>
</reference>
<feature type="region of interest" description="Disordered" evidence="2">
    <location>
        <begin position="323"/>
        <end position="360"/>
    </location>
</feature>
<feature type="coiled-coil region" evidence="1">
    <location>
        <begin position="131"/>
        <end position="179"/>
    </location>
</feature>
<name>A0A6I8RXW0_XENTR</name>
<proteinExistence type="predicted"/>
<keyword evidence="1" id="KW-0175">Coiled coil</keyword>
<dbReference type="InterPro" id="IPR029131">
    <property type="entry name" value="HAUS5"/>
</dbReference>
<evidence type="ECO:0000313" key="3">
    <source>
        <dbReference type="Ensembl" id="ENSXETP00000087533"/>
    </source>
</evidence>
<organism evidence="3">
    <name type="scientific">Xenopus tropicalis</name>
    <name type="common">Western clawed frog</name>
    <name type="synonym">Silurana tropicalis</name>
    <dbReference type="NCBI Taxonomy" id="8364"/>
    <lineage>
        <taxon>Eukaryota</taxon>
        <taxon>Metazoa</taxon>
        <taxon>Chordata</taxon>
        <taxon>Craniata</taxon>
        <taxon>Vertebrata</taxon>
        <taxon>Euteleostomi</taxon>
        <taxon>Amphibia</taxon>
        <taxon>Batrachia</taxon>
        <taxon>Anura</taxon>
        <taxon>Pipoidea</taxon>
        <taxon>Pipidae</taxon>
        <taxon>Xenopodinae</taxon>
        <taxon>Xenopus</taxon>
        <taxon>Silurana</taxon>
    </lineage>
</organism>
<protein>
    <recommendedName>
        <fullName evidence="4">HAUS augmin-like complex subunit 5</fullName>
    </recommendedName>
</protein>